<evidence type="ECO:0000256" key="2">
    <source>
        <dbReference type="ARBA" id="ARBA00008773"/>
    </source>
</evidence>
<keyword evidence="7" id="KW-1015">Disulfide bond</keyword>
<evidence type="ECO:0000256" key="8">
    <source>
        <dbReference type="ARBA" id="ARBA00023295"/>
    </source>
</evidence>
<dbReference type="InterPro" id="IPR017853">
    <property type="entry name" value="GH"/>
</dbReference>
<dbReference type="InterPro" id="IPR044965">
    <property type="entry name" value="Glyco_hydro_17_plant"/>
</dbReference>
<dbReference type="EnsemblPlants" id="Pp3c4_11830V3.2">
    <property type="protein sequence ID" value="Pp3c4_11830V3.2"/>
    <property type="gene ID" value="Pp3c4_11830"/>
</dbReference>
<name>A0A2K1KN30_PHYPA</name>
<gene>
    <name evidence="12" type="primary">LOC112280964</name>
    <name evidence="11" type="ORF">PHYPA_006081</name>
</gene>
<dbReference type="Gramene" id="Pp3c4_11830V3.2">
    <property type="protein sequence ID" value="Pp3c4_11830V3.2"/>
    <property type="gene ID" value="Pp3c4_11830"/>
</dbReference>
<evidence type="ECO:0000313" key="11">
    <source>
        <dbReference type="EMBL" id="PNR55186.1"/>
    </source>
</evidence>
<evidence type="ECO:0000313" key="13">
    <source>
        <dbReference type="Proteomes" id="UP000006727"/>
    </source>
</evidence>
<dbReference type="InterPro" id="IPR000490">
    <property type="entry name" value="Glyco_hydro_17"/>
</dbReference>
<comment type="similarity">
    <text evidence="2 9">Belongs to the glycosyl hydrolase 17 family.</text>
</comment>
<organism evidence="11">
    <name type="scientific">Physcomitrium patens</name>
    <name type="common">Spreading-leaved earth moss</name>
    <name type="synonym">Physcomitrella patens</name>
    <dbReference type="NCBI Taxonomy" id="3218"/>
    <lineage>
        <taxon>Eukaryota</taxon>
        <taxon>Viridiplantae</taxon>
        <taxon>Streptophyta</taxon>
        <taxon>Embryophyta</taxon>
        <taxon>Bryophyta</taxon>
        <taxon>Bryophytina</taxon>
        <taxon>Bryopsida</taxon>
        <taxon>Funariidae</taxon>
        <taxon>Funariales</taxon>
        <taxon>Funariaceae</taxon>
        <taxon>Physcomitrium</taxon>
    </lineage>
</organism>
<dbReference type="OrthoDB" id="941679at2759"/>
<keyword evidence="8 10" id="KW-0326">Glycosidase</keyword>
<evidence type="ECO:0000256" key="6">
    <source>
        <dbReference type="ARBA" id="ARBA00022821"/>
    </source>
</evidence>
<dbReference type="SUPFAM" id="SSF51445">
    <property type="entry name" value="(Trans)glycosidases"/>
    <property type="match status" value="1"/>
</dbReference>
<evidence type="ECO:0000256" key="5">
    <source>
        <dbReference type="ARBA" id="ARBA00022801"/>
    </source>
</evidence>
<evidence type="ECO:0000313" key="12">
    <source>
        <dbReference type="EnsemblPlants" id="Pp3c4_11830V3.1"/>
    </source>
</evidence>
<evidence type="ECO:0000256" key="1">
    <source>
        <dbReference type="ARBA" id="ARBA00000382"/>
    </source>
</evidence>
<dbReference type="Gramene" id="Pp3c4_11830V3.1">
    <property type="protein sequence ID" value="Pp3c4_11830V3.1"/>
    <property type="gene ID" value="Pp3c4_11830"/>
</dbReference>
<dbReference type="RefSeq" id="XP_024372729.1">
    <property type="nucleotide sequence ID" value="XM_024516961.2"/>
</dbReference>
<dbReference type="PROSITE" id="PS00587">
    <property type="entry name" value="GLYCOSYL_HYDROL_F17"/>
    <property type="match status" value="1"/>
</dbReference>
<evidence type="ECO:0000256" key="9">
    <source>
        <dbReference type="RuleBase" id="RU004335"/>
    </source>
</evidence>
<dbReference type="PaxDb" id="3218-PP1S284_2V6.1"/>
<reference evidence="11 13" key="1">
    <citation type="journal article" date="2008" name="Science">
        <title>The Physcomitrella genome reveals evolutionary insights into the conquest of land by plants.</title>
        <authorList>
            <person name="Rensing S."/>
            <person name="Lang D."/>
            <person name="Zimmer A."/>
            <person name="Terry A."/>
            <person name="Salamov A."/>
            <person name="Shapiro H."/>
            <person name="Nishiyama T."/>
            <person name="Perroud P.-F."/>
            <person name="Lindquist E."/>
            <person name="Kamisugi Y."/>
            <person name="Tanahashi T."/>
            <person name="Sakakibara K."/>
            <person name="Fujita T."/>
            <person name="Oishi K."/>
            <person name="Shin-I T."/>
            <person name="Kuroki Y."/>
            <person name="Toyoda A."/>
            <person name="Suzuki Y."/>
            <person name="Hashimoto A."/>
            <person name="Yamaguchi K."/>
            <person name="Sugano A."/>
            <person name="Kohara Y."/>
            <person name="Fujiyama A."/>
            <person name="Anterola A."/>
            <person name="Aoki S."/>
            <person name="Ashton N."/>
            <person name="Barbazuk W.B."/>
            <person name="Barker E."/>
            <person name="Bennetzen J."/>
            <person name="Bezanilla M."/>
            <person name="Blankenship R."/>
            <person name="Cho S.H."/>
            <person name="Dutcher S."/>
            <person name="Estelle M."/>
            <person name="Fawcett J.A."/>
            <person name="Gundlach H."/>
            <person name="Hanada K."/>
            <person name="Heyl A."/>
            <person name="Hicks K.A."/>
            <person name="Hugh J."/>
            <person name="Lohr M."/>
            <person name="Mayer K."/>
            <person name="Melkozernov A."/>
            <person name="Murata T."/>
            <person name="Nelson D."/>
            <person name="Pils B."/>
            <person name="Prigge M."/>
            <person name="Reiss B."/>
            <person name="Renner T."/>
            <person name="Rombauts S."/>
            <person name="Rushton P."/>
            <person name="Sanderfoot A."/>
            <person name="Schween G."/>
            <person name="Shiu S.-H."/>
            <person name="Stueber K."/>
            <person name="Theodoulou F.L."/>
            <person name="Tu H."/>
            <person name="Van de Peer Y."/>
            <person name="Verrier P.J."/>
            <person name="Waters E."/>
            <person name="Wood A."/>
            <person name="Yang L."/>
            <person name="Cove D."/>
            <person name="Cuming A."/>
            <person name="Hasebe M."/>
            <person name="Lucas S."/>
            <person name="Mishler D.B."/>
            <person name="Reski R."/>
            <person name="Grigoriev I."/>
            <person name="Quatrano R.S."/>
            <person name="Boore J.L."/>
        </authorList>
    </citation>
    <scope>NUCLEOTIDE SEQUENCE [LARGE SCALE GENOMIC DNA]</scope>
    <source>
        <strain evidence="12 13">cv. Gransden 2004</strain>
    </source>
</reference>
<evidence type="ECO:0000256" key="4">
    <source>
        <dbReference type="ARBA" id="ARBA00022729"/>
    </source>
</evidence>
<comment type="catalytic activity">
    <reaction evidence="1">
        <text>Hydrolysis of (1-&gt;3)-beta-D-glucosidic linkages in (1-&gt;3)-beta-D-glucans.</text>
        <dbReference type="EC" id="3.2.1.39"/>
    </reaction>
</comment>
<keyword evidence="6" id="KW-0611">Plant defense</keyword>
<dbReference type="Gene3D" id="3.20.20.80">
    <property type="entry name" value="Glycosidases"/>
    <property type="match status" value="1"/>
</dbReference>
<keyword evidence="4" id="KW-0732">Signal</keyword>
<dbReference type="PANTHER" id="PTHR32227">
    <property type="entry name" value="GLUCAN ENDO-1,3-BETA-GLUCOSIDASE BG1-RELATED-RELATED"/>
    <property type="match status" value="1"/>
</dbReference>
<evidence type="ECO:0000256" key="10">
    <source>
        <dbReference type="RuleBase" id="RU004336"/>
    </source>
</evidence>
<protein>
    <recommendedName>
        <fullName evidence="3">glucan endo-1,3-beta-D-glucosidase</fullName>
        <ecNumber evidence="3">3.2.1.39</ecNumber>
    </recommendedName>
</protein>
<dbReference type="Proteomes" id="UP000006727">
    <property type="component" value="Chromosome 4"/>
</dbReference>
<dbReference type="GeneID" id="112280964"/>
<dbReference type="STRING" id="3218.A0A2K1KN30"/>
<dbReference type="GO" id="GO:0005975">
    <property type="term" value="P:carbohydrate metabolic process"/>
    <property type="evidence" value="ECO:0007669"/>
    <property type="project" value="InterPro"/>
</dbReference>
<dbReference type="AlphaFoldDB" id="A0A2K1KN30"/>
<dbReference type="EC" id="3.2.1.39" evidence="3"/>
<accession>A0A2K1KN30</accession>
<dbReference type="EMBL" id="ABEU02000004">
    <property type="protein sequence ID" value="PNR55186.1"/>
    <property type="molecule type" value="Genomic_DNA"/>
</dbReference>
<dbReference type="Pfam" id="PF00332">
    <property type="entry name" value="Glyco_hydro_17"/>
    <property type="match status" value="1"/>
</dbReference>
<evidence type="ECO:0000256" key="3">
    <source>
        <dbReference type="ARBA" id="ARBA00012780"/>
    </source>
</evidence>
<dbReference type="KEGG" id="ppp:112280964"/>
<reference evidence="12" key="3">
    <citation type="submission" date="2020-12" db="UniProtKB">
        <authorList>
            <consortium name="EnsemblPlants"/>
        </authorList>
    </citation>
    <scope>IDENTIFICATION</scope>
</reference>
<evidence type="ECO:0000256" key="7">
    <source>
        <dbReference type="ARBA" id="ARBA00023157"/>
    </source>
</evidence>
<dbReference type="GO" id="GO:0042973">
    <property type="term" value="F:glucan endo-1,3-beta-D-glucosidase activity"/>
    <property type="evidence" value="ECO:0007669"/>
    <property type="project" value="UniProtKB-EC"/>
</dbReference>
<sequence>MDSSMNEYESRKCWCGVHAYRLIIIGALCFLLSGLVAGTNAATIGIGYGTSGDNLPPTEQVVQFLKTLNVTKVKIYNTDANVIRAFANSGMDLSITVPNGDIIHMATDMTFTQNWVIYNLQPFVPATTITTIAVGNEILTSDTADTDNLVPAMVNLHSALVTAGLGDIKVSTPHAFSVLNVSFPPSASVFRPSFAASVMKPLLDFLNQTGSPFMVNIFPFFSYMFNYNTINLDYALLNPNAPPVNDPGNGKIYTNLWDAQIDAIISAMASLGHPSIPIVVTESGWPSVGDVTQVGPSVANAQTYNNNLVKLVLADPPKGTPLRPGVATPTYIFSLFNENLKTGKITEKNWGLFHPDMSPVYTASLST</sequence>
<dbReference type="FunFam" id="3.20.20.80:FF:000002">
    <property type="entry name" value="Glucan endo-1,3-beta-glucosidase 3"/>
    <property type="match status" value="1"/>
</dbReference>
<proteinExistence type="inferred from homology"/>
<dbReference type="GO" id="GO:0005886">
    <property type="term" value="C:plasma membrane"/>
    <property type="evidence" value="ECO:0000318"/>
    <property type="project" value="GO_Central"/>
</dbReference>
<dbReference type="GO" id="GO:0006952">
    <property type="term" value="P:defense response"/>
    <property type="evidence" value="ECO:0007669"/>
    <property type="project" value="UniProtKB-KW"/>
</dbReference>
<reference evidence="11 13" key="2">
    <citation type="journal article" date="2018" name="Plant J.">
        <title>The Physcomitrella patens chromosome-scale assembly reveals moss genome structure and evolution.</title>
        <authorList>
            <person name="Lang D."/>
            <person name="Ullrich K.K."/>
            <person name="Murat F."/>
            <person name="Fuchs J."/>
            <person name="Jenkins J."/>
            <person name="Haas F.B."/>
            <person name="Piednoel M."/>
            <person name="Gundlach H."/>
            <person name="Van Bel M."/>
            <person name="Meyberg R."/>
            <person name="Vives C."/>
            <person name="Morata J."/>
            <person name="Symeonidi A."/>
            <person name="Hiss M."/>
            <person name="Muchero W."/>
            <person name="Kamisugi Y."/>
            <person name="Saleh O."/>
            <person name="Blanc G."/>
            <person name="Decker E.L."/>
            <person name="van Gessel N."/>
            <person name="Grimwood J."/>
            <person name="Hayes R.D."/>
            <person name="Graham S.W."/>
            <person name="Gunter L.E."/>
            <person name="McDaniel S.F."/>
            <person name="Hoernstein S.N.W."/>
            <person name="Larsson A."/>
            <person name="Li F.W."/>
            <person name="Perroud P.F."/>
            <person name="Phillips J."/>
            <person name="Ranjan P."/>
            <person name="Rokshar D.S."/>
            <person name="Rothfels C.J."/>
            <person name="Schneider L."/>
            <person name="Shu S."/>
            <person name="Stevenson D.W."/>
            <person name="Thummler F."/>
            <person name="Tillich M."/>
            <person name="Villarreal Aguilar J.C."/>
            <person name="Widiez T."/>
            <person name="Wong G.K."/>
            <person name="Wymore A."/>
            <person name="Zhang Y."/>
            <person name="Zimmer A.D."/>
            <person name="Quatrano R.S."/>
            <person name="Mayer K.F.X."/>
            <person name="Goodstein D."/>
            <person name="Casacuberta J.M."/>
            <person name="Vandepoele K."/>
            <person name="Reski R."/>
            <person name="Cuming A.C."/>
            <person name="Tuskan G.A."/>
            <person name="Maumus F."/>
            <person name="Salse J."/>
            <person name="Schmutz J."/>
            <person name="Rensing S.A."/>
        </authorList>
    </citation>
    <scope>NUCLEOTIDE SEQUENCE [LARGE SCALE GENOMIC DNA]</scope>
    <source>
        <strain evidence="12 13">cv. Gransden 2004</strain>
    </source>
</reference>
<keyword evidence="5 10" id="KW-0378">Hydrolase</keyword>
<keyword evidence="13" id="KW-1185">Reference proteome</keyword>
<dbReference type="EnsemblPlants" id="Pp3c4_11830V3.1">
    <property type="protein sequence ID" value="Pp3c4_11830V3.1"/>
    <property type="gene ID" value="Pp3c4_11830"/>
</dbReference>